<feature type="region of interest" description="Disordered" evidence="1">
    <location>
        <begin position="25"/>
        <end position="56"/>
    </location>
</feature>
<name>A0A4V2SJE8_9BURK</name>
<evidence type="ECO:0000313" key="3">
    <source>
        <dbReference type="Proteomes" id="UP000295182"/>
    </source>
</evidence>
<gene>
    <name evidence="2" type="ORF">EV674_1297</name>
</gene>
<keyword evidence="3" id="KW-1185">Reference proteome</keyword>
<dbReference type="EMBL" id="SLXH01000029">
    <property type="protein sequence ID" value="TCP14636.1"/>
    <property type="molecule type" value="Genomic_DNA"/>
</dbReference>
<proteinExistence type="predicted"/>
<reference evidence="2 3" key="1">
    <citation type="submission" date="2019-03" db="EMBL/GenBank/DDBJ databases">
        <title>Genomic Encyclopedia of Type Strains, Phase IV (KMG-IV): sequencing the most valuable type-strain genomes for metagenomic binning, comparative biology and taxonomic classification.</title>
        <authorList>
            <person name="Goeker M."/>
        </authorList>
    </citation>
    <scope>NUCLEOTIDE SEQUENCE [LARGE SCALE GENOMIC DNA]</scope>
    <source>
        <strain evidence="2 3">DSM 1837</strain>
    </source>
</reference>
<dbReference type="Proteomes" id="UP000295182">
    <property type="component" value="Unassembled WGS sequence"/>
</dbReference>
<feature type="compositionally biased region" description="Polar residues" evidence="1">
    <location>
        <begin position="27"/>
        <end position="36"/>
    </location>
</feature>
<accession>A0A4V2SJE8</accession>
<evidence type="ECO:0000313" key="2">
    <source>
        <dbReference type="EMBL" id="TCP14636.1"/>
    </source>
</evidence>
<evidence type="ECO:0000256" key="1">
    <source>
        <dbReference type="SAM" id="MobiDB-lite"/>
    </source>
</evidence>
<organism evidence="2 3">
    <name type="scientific">Simplicispira metamorpha</name>
    <dbReference type="NCBI Taxonomy" id="80881"/>
    <lineage>
        <taxon>Bacteria</taxon>
        <taxon>Pseudomonadati</taxon>
        <taxon>Pseudomonadota</taxon>
        <taxon>Betaproteobacteria</taxon>
        <taxon>Burkholderiales</taxon>
        <taxon>Comamonadaceae</taxon>
        <taxon>Simplicispira</taxon>
    </lineage>
</organism>
<dbReference type="AlphaFoldDB" id="A0A4V2SJE8"/>
<comment type="caution">
    <text evidence="2">The sequence shown here is derived from an EMBL/GenBank/DDBJ whole genome shotgun (WGS) entry which is preliminary data.</text>
</comment>
<sequence>MHGSNFACLPRSSLLIMASMPTRAKIQIQNRGSKSNIGPDDGGGESHMEQSAQPTD</sequence>
<protein>
    <submittedName>
        <fullName evidence="2">Uncharacterized protein</fullName>
    </submittedName>
</protein>